<evidence type="ECO:0000256" key="2">
    <source>
        <dbReference type="ARBA" id="ARBA00023002"/>
    </source>
</evidence>
<dbReference type="RefSeq" id="WP_369705297.1">
    <property type="nucleotide sequence ID" value="NZ_JBGEWD010000018.1"/>
</dbReference>
<accession>A0ABV4BRJ5</accession>
<evidence type="ECO:0000256" key="1">
    <source>
        <dbReference type="ARBA" id="ARBA00007118"/>
    </source>
</evidence>
<feature type="domain" description="Nitroreductase" evidence="3">
    <location>
        <begin position="5"/>
        <end position="157"/>
    </location>
</feature>
<evidence type="ECO:0000313" key="4">
    <source>
        <dbReference type="EMBL" id="MEY8001401.1"/>
    </source>
</evidence>
<dbReference type="InterPro" id="IPR000415">
    <property type="entry name" value="Nitroreductase-like"/>
</dbReference>
<reference evidence="4 5" key="1">
    <citation type="submission" date="2024-08" db="EMBL/GenBank/DDBJ databases">
        <title>Clostridium lapicellarii sp. nov., and Clostridium renhuaiense sp. nov., two species isolated from the mud in a fermentation cellar used for producing sauce-flavour Chinese liquors.</title>
        <authorList>
            <person name="Yang F."/>
            <person name="Wang H."/>
            <person name="Chen L.Q."/>
            <person name="Zhou N."/>
            <person name="Lu J.J."/>
            <person name="Pu X.X."/>
            <person name="Wan B."/>
            <person name="Wang L."/>
            <person name="Liu S.J."/>
        </authorList>
    </citation>
    <scope>NUCLEOTIDE SEQUENCE [LARGE SCALE GENOMIC DNA]</scope>
    <source>
        <strain evidence="4 5">MT-5</strain>
    </source>
</reference>
<proteinExistence type="inferred from homology"/>
<dbReference type="Proteomes" id="UP001564657">
    <property type="component" value="Unassembled WGS sequence"/>
</dbReference>
<sequence>MIREIERRRSIRKYKNENVEEEKIIQLLESARIAPSGDNTQPWHFIVVKSEDMKKKVSKACHNQQWMNAAPLFIVCVGDLNSRIKGSEKLSVDEYSSQEEVKQVVRDTAIAAEHIVLEAQNLGLGTCWIAWFTQKDIRPVLNIPEDKYVLCVITIGYADEEPQPRPRKRLEDIVHYEKW</sequence>
<comment type="caution">
    <text evidence="4">The sequence shown here is derived from an EMBL/GenBank/DDBJ whole genome shotgun (WGS) entry which is preliminary data.</text>
</comment>
<dbReference type="PANTHER" id="PTHR43673">
    <property type="entry name" value="NAD(P)H NITROREDUCTASE YDGI-RELATED"/>
    <property type="match status" value="1"/>
</dbReference>
<name>A0ABV4BRJ5_9CLOT</name>
<dbReference type="InterPro" id="IPR029479">
    <property type="entry name" value="Nitroreductase"/>
</dbReference>
<evidence type="ECO:0000259" key="3">
    <source>
        <dbReference type="Pfam" id="PF00881"/>
    </source>
</evidence>
<keyword evidence="5" id="KW-1185">Reference proteome</keyword>
<dbReference type="EMBL" id="JBGEWD010000018">
    <property type="protein sequence ID" value="MEY8001401.1"/>
    <property type="molecule type" value="Genomic_DNA"/>
</dbReference>
<evidence type="ECO:0000313" key="5">
    <source>
        <dbReference type="Proteomes" id="UP001564657"/>
    </source>
</evidence>
<dbReference type="PANTHER" id="PTHR43673:SF10">
    <property type="entry name" value="NADH DEHYDROGENASE_NAD(P)H NITROREDUCTASE XCC3605-RELATED"/>
    <property type="match status" value="1"/>
</dbReference>
<dbReference type="Pfam" id="PF00881">
    <property type="entry name" value="Nitroreductase"/>
    <property type="match status" value="1"/>
</dbReference>
<dbReference type="Gene3D" id="3.40.109.10">
    <property type="entry name" value="NADH Oxidase"/>
    <property type="match status" value="1"/>
</dbReference>
<organism evidence="4 5">
    <name type="scientific">Clostridium moutaii</name>
    <dbReference type="NCBI Taxonomy" id="3240932"/>
    <lineage>
        <taxon>Bacteria</taxon>
        <taxon>Bacillati</taxon>
        <taxon>Bacillota</taxon>
        <taxon>Clostridia</taxon>
        <taxon>Eubacteriales</taxon>
        <taxon>Clostridiaceae</taxon>
        <taxon>Clostridium</taxon>
    </lineage>
</organism>
<dbReference type="SUPFAM" id="SSF55469">
    <property type="entry name" value="FMN-dependent nitroreductase-like"/>
    <property type="match status" value="1"/>
</dbReference>
<protein>
    <submittedName>
        <fullName evidence="4">Nitroreductase family protein</fullName>
    </submittedName>
</protein>
<comment type="similarity">
    <text evidence="1">Belongs to the nitroreductase family.</text>
</comment>
<keyword evidence="2" id="KW-0560">Oxidoreductase</keyword>
<gene>
    <name evidence="4" type="ORF">AB8U03_14565</name>
</gene>